<dbReference type="AlphaFoldDB" id="D4AT42"/>
<dbReference type="Gene3D" id="3.40.630.30">
    <property type="match status" value="1"/>
</dbReference>
<name>D4AT42_ARTBC</name>
<dbReference type="SUPFAM" id="SSF55729">
    <property type="entry name" value="Acyl-CoA N-acyltransferases (Nat)"/>
    <property type="match status" value="1"/>
</dbReference>
<evidence type="ECO:0000313" key="2">
    <source>
        <dbReference type="EMBL" id="EFE33942.1"/>
    </source>
</evidence>
<reference evidence="3" key="1">
    <citation type="journal article" date="2011" name="Genome Biol.">
        <title>Comparative and functional genomics provide insights into the pathogenicity of dermatophytic fungi.</title>
        <authorList>
            <person name="Burmester A."/>
            <person name="Shelest E."/>
            <person name="Gloeckner G."/>
            <person name="Heddergott C."/>
            <person name="Schindler S."/>
            <person name="Staib P."/>
            <person name="Heidel A."/>
            <person name="Felder M."/>
            <person name="Petzold A."/>
            <person name="Szafranski K."/>
            <person name="Feuermann M."/>
            <person name="Pedruzzi I."/>
            <person name="Priebe S."/>
            <person name="Groth M."/>
            <person name="Winkler R."/>
            <person name="Li W."/>
            <person name="Kniemeyer O."/>
            <person name="Schroeckh V."/>
            <person name="Hertweck C."/>
            <person name="Hube B."/>
            <person name="White T.C."/>
            <person name="Platzer M."/>
            <person name="Guthke R."/>
            <person name="Heitman J."/>
            <person name="Woestemeyer J."/>
            <person name="Zipfel P.F."/>
            <person name="Monod M."/>
            <person name="Brakhage A.A."/>
        </authorList>
    </citation>
    <scope>NUCLEOTIDE SEQUENCE [LARGE SCALE GENOMIC DNA]</scope>
    <source>
        <strain evidence="3">ATCC MYA-4681 / CBS 112371</strain>
    </source>
</reference>
<dbReference type="RefSeq" id="XP_003014845.1">
    <property type="nucleotide sequence ID" value="XM_003014799.1"/>
</dbReference>
<dbReference type="InterPro" id="IPR055100">
    <property type="entry name" value="GNAT_LYC1-like"/>
</dbReference>
<dbReference type="GeneID" id="9520382"/>
<comment type="caution">
    <text evidence="2">The sequence shown here is derived from an EMBL/GenBank/DDBJ whole genome shotgun (WGS) entry which is preliminary data.</text>
</comment>
<organism evidence="2 3">
    <name type="scientific">Arthroderma benhamiae (strain ATCC MYA-4681 / CBS 112371)</name>
    <name type="common">Trichophyton mentagrophytes</name>
    <dbReference type="NCBI Taxonomy" id="663331"/>
    <lineage>
        <taxon>Eukaryota</taxon>
        <taxon>Fungi</taxon>
        <taxon>Dikarya</taxon>
        <taxon>Ascomycota</taxon>
        <taxon>Pezizomycotina</taxon>
        <taxon>Eurotiomycetes</taxon>
        <taxon>Eurotiomycetidae</taxon>
        <taxon>Onygenales</taxon>
        <taxon>Arthrodermataceae</taxon>
        <taxon>Trichophyton</taxon>
    </lineage>
</organism>
<dbReference type="eggNOG" id="ENOG502S41G">
    <property type="taxonomic scope" value="Eukaryota"/>
</dbReference>
<protein>
    <recommendedName>
        <fullName evidence="1">LYC1 C-terminal domain-containing protein</fullName>
    </recommendedName>
</protein>
<dbReference type="InterPro" id="IPR053013">
    <property type="entry name" value="LAT"/>
</dbReference>
<dbReference type="HOGENOM" id="CLU_038171_1_0_1"/>
<dbReference type="InterPro" id="IPR016181">
    <property type="entry name" value="Acyl_CoA_acyltransferase"/>
</dbReference>
<gene>
    <name evidence="2" type="ORF">ARB_07406</name>
</gene>
<dbReference type="PANTHER" id="PTHR34815">
    <property type="entry name" value="LYSINE ACETYLTRANSFERASE"/>
    <property type="match status" value="1"/>
</dbReference>
<dbReference type="Pfam" id="PF22998">
    <property type="entry name" value="GNAT_LYC1-like"/>
    <property type="match status" value="1"/>
</dbReference>
<dbReference type="KEGG" id="abe:ARB_07406"/>
<sequence>MGSLDHHLLNADSPDIALVVATPAERIESIRANGLSWKGPLTMEQYIAREDFLIQQDMVKDGWMTCWVLVDRRLRPDERPILSSCESIAKRAFLAYKGNIETVITHGIGSVFCPPEHRGRGYAKRMIIELSKILDTWQQERGAGQGHPQCLFSVLYSDIGKSFYAAHGWHPYASSHFALAPEAVGTAAVNGSANGNGNSSGNNGSVRITKGVDMSIVKDMSREDVLRYMCSEPVMEQHKQKLKDASKVSSKAIAAFPPDFAHMSWHWARDEFYSQILRPEKGETHVKGAAVPSRKVFMTWNRKYGATPKDCTLYILRTQYEEPSSPAERQGVIEALAAILRRARVEAHEWNVDHVQIWNPSALVKEAIQIADPDAAEVHREKDSIPCLKWDGDKLGYGENVDWMWNERYGWC</sequence>
<dbReference type="EMBL" id="ABSU01000008">
    <property type="protein sequence ID" value="EFE33942.1"/>
    <property type="molecule type" value="Genomic_DNA"/>
</dbReference>
<evidence type="ECO:0000259" key="1">
    <source>
        <dbReference type="Pfam" id="PF22998"/>
    </source>
</evidence>
<evidence type="ECO:0000313" key="3">
    <source>
        <dbReference type="Proteomes" id="UP000008866"/>
    </source>
</evidence>
<dbReference type="STRING" id="663331.D4AT42"/>
<keyword evidence="3" id="KW-1185">Reference proteome</keyword>
<dbReference type="Proteomes" id="UP000008866">
    <property type="component" value="Unassembled WGS sequence"/>
</dbReference>
<feature type="domain" description="LYC1 C-terminal" evidence="1">
    <location>
        <begin position="216"/>
        <end position="412"/>
    </location>
</feature>
<dbReference type="OMA" id="TCWILVD"/>
<proteinExistence type="predicted"/>
<dbReference type="OrthoDB" id="2020070at2759"/>
<accession>D4AT42</accession>
<dbReference type="PANTHER" id="PTHR34815:SF4">
    <property type="entry name" value="N-ACETYLTRANSFERASE DOMAIN-CONTAINING PROTEIN"/>
    <property type="match status" value="1"/>
</dbReference>